<dbReference type="NCBIfam" id="TIGR00251">
    <property type="entry name" value="DUF167 family protein"/>
    <property type="match status" value="1"/>
</dbReference>
<dbReference type="HOGENOM" id="CLU_130694_5_3_6"/>
<accession>W0DLJ7</accession>
<dbReference type="KEGG" id="tti:THITH_07485"/>
<evidence type="ECO:0000256" key="1">
    <source>
        <dbReference type="ARBA" id="ARBA00010364"/>
    </source>
</evidence>
<dbReference type="PANTHER" id="PTHR13420:SF7">
    <property type="entry name" value="UPF0235 PROTEIN C15ORF40"/>
    <property type="match status" value="1"/>
</dbReference>
<dbReference type="PANTHER" id="PTHR13420">
    <property type="entry name" value="UPF0235 PROTEIN C15ORF40"/>
    <property type="match status" value="1"/>
</dbReference>
<proteinExistence type="inferred from homology"/>
<dbReference type="InterPro" id="IPR003746">
    <property type="entry name" value="DUF167"/>
</dbReference>
<dbReference type="STRING" id="713585.THITH_07485"/>
<sequence length="69" mass="7660">MRVKPGARVSELQSDPNGPWTARVKAPPVDGRANDELVALIARYFKVGRSQVRIRRGASGRSKWVEISD</sequence>
<reference evidence="3 4" key="1">
    <citation type="submission" date="2013-12" db="EMBL/GenBank/DDBJ databases">
        <authorList>
            <consortium name="DOE Joint Genome Institute"/>
            <person name="Muyzer G."/>
            <person name="Huntemann M."/>
            <person name="Han J."/>
            <person name="Chen A."/>
            <person name="Kyrpides N."/>
            <person name="Mavromatis K."/>
            <person name="Markowitz V."/>
            <person name="Palaniappan K."/>
            <person name="Ivanova N."/>
            <person name="Schaumberg A."/>
            <person name="Pati A."/>
            <person name="Liolios K."/>
            <person name="Nordberg H.P."/>
            <person name="Cantor M.N."/>
            <person name="Hua S.X."/>
            <person name="Woyke T."/>
        </authorList>
    </citation>
    <scope>NUCLEOTIDE SEQUENCE [LARGE SCALE GENOMIC DNA]</scope>
    <source>
        <strain evidence="3 4">ARh 1</strain>
    </source>
</reference>
<evidence type="ECO:0000313" key="3">
    <source>
        <dbReference type="EMBL" id="AHE98132.1"/>
    </source>
</evidence>
<gene>
    <name evidence="3" type="ORF">THITH_07485</name>
</gene>
<dbReference type="Pfam" id="PF02594">
    <property type="entry name" value="DUF167"/>
    <property type="match status" value="1"/>
</dbReference>
<organism evidence="3 4">
    <name type="scientific">Thioalkalivibrio paradoxus ARh 1</name>
    <dbReference type="NCBI Taxonomy" id="713585"/>
    <lineage>
        <taxon>Bacteria</taxon>
        <taxon>Pseudomonadati</taxon>
        <taxon>Pseudomonadota</taxon>
        <taxon>Gammaproteobacteria</taxon>
        <taxon>Chromatiales</taxon>
        <taxon>Ectothiorhodospiraceae</taxon>
        <taxon>Thioalkalivibrio</taxon>
    </lineage>
</organism>
<dbReference type="Proteomes" id="UP000005289">
    <property type="component" value="Chromosome"/>
</dbReference>
<dbReference type="SUPFAM" id="SSF69786">
    <property type="entry name" value="YggU-like"/>
    <property type="match status" value="1"/>
</dbReference>
<dbReference type="EMBL" id="CP007029">
    <property type="protein sequence ID" value="AHE98132.1"/>
    <property type="molecule type" value="Genomic_DNA"/>
</dbReference>
<comment type="similarity">
    <text evidence="1">Belongs to the UPF0235 family.</text>
</comment>
<protein>
    <submittedName>
        <fullName evidence="3">Uncharacterized protein</fullName>
    </submittedName>
</protein>
<dbReference type="InterPro" id="IPR036591">
    <property type="entry name" value="YggU-like_sf"/>
</dbReference>
<keyword evidence="4" id="KW-1185">Reference proteome</keyword>
<feature type="region of interest" description="Disordered" evidence="2">
    <location>
        <begin position="1"/>
        <end position="27"/>
    </location>
</feature>
<evidence type="ECO:0000256" key="2">
    <source>
        <dbReference type="SAM" id="MobiDB-lite"/>
    </source>
</evidence>
<evidence type="ECO:0000313" key="4">
    <source>
        <dbReference type="Proteomes" id="UP000005289"/>
    </source>
</evidence>
<dbReference type="GO" id="GO:0005737">
    <property type="term" value="C:cytoplasm"/>
    <property type="evidence" value="ECO:0007669"/>
    <property type="project" value="TreeGrafter"/>
</dbReference>
<dbReference type="SMART" id="SM01152">
    <property type="entry name" value="DUF167"/>
    <property type="match status" value="1"/>
</dbReference>
<name>W0DLJ7_9GAMM</name>
<dbReference type="Gene3D" id="3.30.1200.10">
    <property type="entry name" value="YggU-like"/>
    <property type="match status" value="1"/>
</dbReference>
<dbReference type="AlphaFoldDB" id="W0DLJ7"/>